<reference evidence="3" key="1">
    <citation type="submission" date="2021-02" db="EMBL/GenBank/DDBJ databases">
        <authorList>
            <person name="Nowell W R."/>
        </authorList>
    </citation>
    <scope>NUCLEOTIDE SEQUENCE</scope>
</reference>
<dbReference type="EMBL" id="CAJNOM010000020">
    <property type="protein sequence ID" value="CAF0818120.1"/>
    <property type="molecule type" value="Genomic_DNA"/>
</dbReference>
<protein>
    <recommendedName>
        <fullName evidence="5">TRAF-type domain-containing protein</fullName>
    </recommendedName>
</protein>
<dbReference type="InterPro" id="IPR013083">
    <property type="entry name" value="Znf_RING/FYVE/PHD"/>
</dbReference>
<dbReference type="AlphaFoldDB" id="A0A813TR47"/>
<keyword evidence="1" id="KW-0175">Coiled coil</keyword>
<organism evidence="3 4">
    <name type="scientific">Adineta steineri</name>
    <dbReference type="NCBI Taxonomy" id="433720"/>
    <lineage>
        <taxon>Eukaryota</taxon>
        <taxon>Metazoa</taxon>
        <taxon>Spiralia</taxon>
        <taxon>Gnathifera</taxon>
        <taxon>Rotifera</taxon>
        <taxon>Eurotatoria</taxon>
        <taxon>Bdelloidea</taxon>
        <taxon>Adinetida</taxon>
        <taxon>Adinetidae</taxon>
        <taxon>Adineta</taxon>
    </lineage>
</organism>
<comment type="caution">
    <text evidence="3">The sequence shown here is derived from an EMBL/GenBank/DDBJ whole genome shotgun (WGS) entry which is preliminary data.</text>
</comment>
<gene>
    <name evidence="3" type="ORF">QVE165_LOCUS5107</name>
</gene>
<evidence type="ECO:0008006" key="5">
    <source>
        <dbReference type="Google" id="ProtNLM"/>
    </source>
</evidence>
<keyword evidence="4" id="KW-1185">Reference proteome</keyword>
<feature type="coiled-coil region" evidence="1">
    <location>
        <begin position="185"/>
        <end position="212"/>
    </location>
</feature>
<evidence type="ECO:0000256" key="1">
    <source>
        <dbReference type="SAM" id="Coils"/>
    </source>
</evidence>
<name>A0A813TR47_9BILA</name>
<evidence type="ECO:0000313" key="3">
    <source>
        <dbReference type="EMBL" id="CAF0818120.1"/>
    </source>
</evidence>
<evidence type="ECO:0000256" key="2">
    <source>
        <dbReference type="SAM" id="Phobius"/>
    </source>
</evidence>
<proteinExistence type="predicted"/>
<dbReference type="SUPFAM" id="SSF49599">
    <property type="entry name" value="TRAF domain-like"/>
    <property type="match status" value="1"/>
</dbReference>
<dbReference type="Proteomes" id="UP000663832">
    <property type="component" value="Unassembled WGS sequence"/>
</dbReference>
<dbReference type="PANTHER" id="PTHR10131:SF94">
    <property type="entry name" value="TNF RECEPTOR-ASSOCIATED FACTOR 4"/>
    <property type="match status" value="1"/>
</dbReference>
<keyword evidence="2" id="KW-1133">Transmembrane helix</keyword>
<accession>A0A813TR47</accession>
<sequence length="290" mass="34466">MAFNTLPEYSFNSIVPTRVTNLNVCHGDLVHCPVCDHILWKPVTCTSCENSFCFQCIQIWLFEQQEQIIECLDNEDENDYLAKSFSLTRCPFNCSPYIQRKCPSLLISILSKLTIECRNKIYGCEKILFYEQLEKHEEECCQYKIIHCSGCQQDMFKEHFDKEQHQLKCPNIKIKCIKCQSLFQRKDKHNEFDCMEKKIDLLKQELIIFEERSSKIYDIQRKKIEILDEKFMIIEDICTLDDNNDNYENQLINNKICSTQSIGKWNIMIGVEIIILSVFTLLIYIRIFFY</sequence>
<dbReference type="Gene3D" id="3.30.40.10">
    <property type="entry name" value="Zinc/RING finger domain, C3HC4 (zinc finger)"/>
    <property type="match status" value="2"/>
</dbReference>
<feature type="transmembrane region" description="Helical" evidence="2">
    <location>
        <begin position="265"/>
        <end position="289"/>
    </location>
</feature>
<dbReference type="OrthoDB" id="9049620at2759"/>
<evidence type="ECO:0000313" key="4">
    <source>
        <dbReference type="Proteomes" id="UP000663832"/>
    </source>
</evidence>
<dbReference type="PANTHER" id="PTHR10131">
    <property type="entry name" value="TNF RECEPTOR ASSOCIATED FACTOR"/>
    <property type="match status" value="1"/>
</dbReference>
<keyword evidence="2" id="KW-0472">Membrane</keyword>
<keyword evidence="2" id="KW-0812">Transmembrane</keyword>